<keyword evidence="24" id="KW-1185">Reference proteome</keyword>
<feature type="binding site" evidence="18">
    <location>
        <position position="70"/>
    </location>
    <ligand>
        <name>Ca(2+)</name>
        <dbReference type="ChEBI" id="CHEBI:29108"/>
        <label>1</label>
    </ligand>
</feature>
<evidence type="ECO:0000256" key="21">
    <source>
        <dbReference type="RuleBase" id="RU362060"/>
    </source>
</evidence>
<evidence type="ECO:0000256" key="6">
    <source>
        <dbReference type="ARBA" id="ARBA00022559"/>
    </source>
</evidence>
<evidence type="ECO:0000256" key="8">
    <source>
        <dbReference type="ARBA" id="ARBA00022723"/>
    </source>
</evidence>
<evidence type="ECO:0000313" key="24">
    <source>
        <dbReference type="Proteomes" id="UP000091857"/>
    </source>
</evidence>
<evidence type="ECO:0000256" key="4">
    <source>
        <dbReference type="ARBA" id="ARBA00012313"/>
    </source>
</evidence>
<keyword evidence="11 21" id="KW-0560">Oxidoreductase</keyword>
<dbReference type="InterPro" id="IPR033905">
    <property type="entry name" value="Secretory_peroxidase"/>
</dbReference>
<keyword evidence="15 21" id="KW-0376">Hydrogen peroxide</keyword>
<feature type="domain" description="Plant heme peroxidase family profile" evidence="22">
    <location>
        <begin position="28"/>
        <end position="328"/>
    </location>
</feature>
<dbReference type="GO" id="GO:0140825">
    <property type="term" value="F:lactoperoxidase activity"/>
    <property type="evidence" value="ECO:0007669"/>
    <property type="project" value="UniProtKB-EC"/>
</dbReference>
<dbReference type="AlphaFoldDB" id="A0A2C9UUP7"/>
<dbReference type="FunFam" id="1.10.520.10:FF:000001">
    <property type="entry name" value="Peroxidase"/>
    <property type="match status" value="1"/>
</dbReference>
<dbReference type="GO" id="GO:0005576">
    <property type="term" value="C:extracellular region"/>
    <property type="evidence" value="ECO:0007669"/>
    <property type="project" value="UniProtKB-SubCell"/>
</dbReference>
<dbReference type="SUPFAM" id="SSF48113">
    <property type="entry name" value="Heme-dependent peroxidases"/>
    <property type="match status" value="1"/>
</dbReference>
<feature type="binding site" evidence="18">
    <location>
        <position position="75"/>
    </location>
    <ligand>
        <name>Ca(2+)</name>
        <dbReference type="ChEBI" id="CHEBI:29108"/>
        <label>1</label>
    </ligand>
</feature>
<dbReference type="EMBL" id="CM004398">
    <property type="protein sequence ID" value="OAY35151.1"/>
    <property type="molecule type" value="Genomic_DNA"/>
</dbReference>
<keyword evidence="10 18" id="KW-0106">Calcium</keyword>
<dbReference type="Pfam" id="PF00141">
    <property type="entry name" value="peroxidase"/>
    <property type="match status" value="1"/>
</dbReference>
<name>A0A2C9UUP7_MANES</name>
<proteinExistence type="inferred from homology"/>
<feature type="binding site" evidence="18">
    <location>
        <position position="196"/>
    </location>
    <ligand>
        <name>Ca(2+)</name>
        <dbReference type="ChEBI" id="CHEBI:29108"/>
        <label>2</label>
    </ligand>
</feature>
<comment type="catalytic activity">
    <reaction evidence="1 21">
        <text>2 a phenolic donor + H2O2 = 2 a phenolic radical donor + 2 H2O</text>
        <dbReference type="Rhea" id="RHEA:56136"/>
        <dbReference type="ChEBI" id="CHEBI:15377"/>
        <dbReference type="ChEBI" id="CHEBI:16240"/>
        <dbReference type="ChEBI" id="CHEBI:139520"/>
        <dbReference type="ChEBI" id="CHEBI:139521"/>
        <dbReference type="EC" id="1.11.1.7"/>
    </reaction>
</comment>
<dbReference type="GO" id="GO:0046872">
    <property type="term" value="F:metal ion binding"/>
    <property type="evidence" value="ECO:0007669"/>
    <property type="project" value="UniProtKB-UniRule"/>
</dbReference>
<dbReference type="Gene3D" id="1.10.520.10">
    <property type="match status" value="1"/>
</dbReference>
<comment type="subcellular location">
    <subcellularLocation>
        <location evidence="21">Secreted</location>
    </subcellularLocation>
</comment>
<evidence type="ECO:0000259" key="22">
    <source>
        <dbReference type="PROSITE" id="PS50873"/>
    </source>
</evidence>
<feature type="binding site" evidence="17">
    <location>
        <position position="165"/>
    </location>
    <ligand>
        <name>substrate</name>
    </ligand>
</feature>
<evidence type="ECO:0000256" key="11">
    <source>
        <dbReference type="ARBA" id="ARBA00023002"/>
    </source>
</evidence>
<dbReference type="Proteomes" id="UP000091857">
    <property type="component" value="Chromosome 12"/>
</dbReference>
<dbReference type="PRINTS" id="PR00458">
    <property type="entry name" value="PEROXIDASE"/>
</dbReference>
<dbReference type="PROSITE" id="PS50873">
    <property type="entry name" value="PEROXIDASE_4"/>
    <property type="match status" value="1"/>
</dbReference>
<evidence type="ECO:0000256" key="20">
    <source>
        <dbReference type="PIRSR" id="PIRSR600823-5"/>
    </source>
</evidence>
<keyword evidence="6 21" id="KW-0575">Peroxidase</keyword>
<dbReference type="GO" id="GO:0020037">
    <property type="term" value="F:heme binding"/>
    <property type="evidence" value="ECO:0007669"/>
    <property type="project" value="UniProtKB-UniRule"/>
</dbReference>
<feature type="binding site" evidence="18">
    <location>
        <position position="247"/>
    </location>
    <ligand>
        <name>Ca(2+)</name>
        <dbReference type="ChEBI" id="CHEBI:29108"/>
        <label>2</label>
    </ligand>
</feature>
<comment type="cofactor">
    <cofactor evidence="18 21">
        <name>Ca(2+)</name>
        <dbReference type="ChEBI" id="CHEBI:29108"/>
    </cofactor>
    <text evidence="18 21">Binds 2 calcium ions per subunit.</text>
</comment>
<dbReference type="OrthoDB" id="2113341at2759"/>
<dbReference type="GO" id="GO:0004601">
    <property type="term" value="F:peroxidase activity"/>
    <property type="evidence" value="ECO:0000318"/>
    <property type="project" value="GO_Central"/>
</dbReference>
<dbReference type="PANTHER" id="PTHR31235">
    <property type="entry name" value="PEROXIDASE 25-RELATED"/>
    <property type="match status" value="1"/>
</dbReference>
<dbReference type="CDD" id="cd00693">
    <property type="entry name" value="secretory_peroxidase"/>
    <property type="match status" value="1"/>
</dbReference>
<keyword evidence="8 18" id="KW-0479">Metal-binding</keyword>
<evidence type="ECO:0000256" key="18">
    <source>
        <dbReference type="PIRSR" id="PIRSR600823-3"/>
    </source>
</evidence>
<evidence type="ECO:0000256" key="7">
    <source>
        <dbReference type="ARBA" id="ARBA00022617"/>
    </source>
</evidence>
<evidence type="ECO:0000256" key="3">
    <source>
        <dbReference type="ARBA" id="ARBA00006873"/>
    </source>
</evidence>
<evidence type="ECO:0000256" key="19">
    <source>
        <dbReference type="PIRSR" id="PIRSR600823-4"/>
    </source>
</evidence>
<keyword evidence="13 20" id="KW-1015">Disulfide bond</keyword>
<evidence type="ECO:0000256" key="16">
    <source>
        <dbReference type="PIRSR" id="PIRSR600823-1"/>
    </source>
</evidence>
<accession>A0A2C9UUP7</accession>
<dbReference type="GO" id="GO:0006950">
    <property type="term" value="P:response to stress"/>
    <property type="evidence" value="ECO:0000318"/>
    <property type="project" value="GO_Central"/>
</dbReference>
<feature type="disulfide bond" evidence="20">
    <location>
        <begin position="202"/>
        <end position="234"/>
    </location>
</feature>
<dbReference type="GO" id="GO:0006979">
    <property type="term" value="P:response to oxidative stress"/>
    <property type="evidence" value="ECO:0007669"/>
    <property type="project" value="UniProtKB-UniRule"/>
</dbReference>
<dbReference type="GO" id="GO:0009505">
    <property type="term" value="C:plant-type cell wall"/>
    <property type="evidence" value="ECO:0000318"/>
    <property type="project" value="GO_Central"/>
</dbReference>
<feature type="binding site" evidence="18">
    <location>
        <position position="73"/>
    </location>
    <ligand>
        <name>Ca(2+)</name>
        <dbReference type="ChEBI" id="CHEBI:29108"/>
        <label>1</label>
    </ligand>
</feature>
<evidence type="ECO:0000256" key="13">
    <source>
        <dbReference type="ARBA" id="ARBA00023157"/>
    </source>
</evidence>
<dbReference type="InterPro" id="IPR019794">
    <property type="entry name" value="Peroxidases_AS"/>
</dbReference>
<feature type="binding site" evidence="18">
    <location>
        <position position="91"/>
    </location>
    <ligand>
        <name>Ca(2+)</name>
        <dbReference type="ChEBI" id="CHEBI:29108"/>
        <label>1</label>
    </ligand>
</feature>
<feature type="active site" description="Proton acceptor" evidence="16">
    <location>
        <position position="69"/>
    </location>
</feature>
<sequence>MAVQKMIWVLFSQMILILFFLDFTNASGLKLGFYWRSCPNADQIIKTTLNKYIRRDPTLAAPLLRMHFHDCFVRGCDGSVLLNSKRGNQAEKEAIPNQTLRGFNVIDAVKSALEKKCPGVVSCADTLALVARDAVSMIGGPFWDVKTGRRDGRVSIASEALTQLPSPFANISELKQNFAVRGLNVKDLVVLSGGHTIGIGHCFIISNRLYNFTGKGDTDPSLDPKYAAALKKKCKPGGDNKAIVEMDPGSFKTFDEDYYRIVAKRRGLFQSDAALLDDVETRAYVQLQSLTHGFTFAQDFADSMVKLGDVGVLTGCQGEIRKRCTFVN</sequence>
<comment type="cofactor">
    <cofactor evidence="18 21">
        <name>heme b</name>
        <dbReference type="ChEBI" id="CHEBI:60344"/>
    </cofactor>
    <text evidence="18 21">Binds 1 heme b (iron(II)-protoporphyrin IX) group per subunit.</text>
</comment>
<dbReference type="InterPro" id="IPR010255">
    <property type="entry name" value="Haem_peroxidase_sf"/>
</dbReference>
<keyword evidence="5 21" id="KW-0964">Secreted</keyword>
<feature type="binding site" evidence="18">
    <location>
        <position position="255"/>
    </location>
    <ligand>
        <name>Ca(2+)</name>
        <dbReference type="ChEBI" id="CHEBI:29108"/>
        <label>2</label>
    </ligand>
</feature>
<evidence type="ECO:0000256" key="12">
    <source>
        <dbReference type="ARBA" id="ARBA00023004"/>
    </source>
</evidence>
<feature type="binding site" evidence="18">
    <location>
        <position position="77"/>
    </location>
    <ligand>
        <name>Ca(2+)</name>
        <dbReference type="ChEBI" id="CHEBI:29108"/>
        <label>1</label>
    </ligand>
</feature>
<keyword evidence="9" id="KW-0732">Signal</keyword>
<dbReference type="GO" id="GO:0042744">
    <property type="term" value="P:hydrogen peroxide catabolic process"/>
    <property type="evidence" value="ECO:0007669"/>
    <property type="project" value="UniProtKB-KW"/>
</dbReference>
<keyword evidence="7 21" id="KW-0349">Heme</keyword>
<protein>
    <recommendedName>
        <fullName evidence="4 21">Peroxidase</fullName>
        <ecNumber evidence="4 21">1.11.1.7</ecNumber>
    </recommendedName>
</protein>
<comment type="function">
    <text evidence="2">Removal of H(2)O(2), oxidation of toxic reductants, biosynthesis and degradation of lignin, suberization, auxin catabolism, response to environmental stresses such as wounding, pathogen attack and oxidative stress. These functions might be dependent on each isozyme/isoform in each plant tissue.</text>
</comment>
<keyword evidence="12 18" id="KW-0408">Iron</keyword>
<evidence type="ECO:0000256" key="9">
    <source>
        <dbReference type="ARBA" id="ARBA00022729"/>
    </source>
</evidence>
<dbReference type="InterPro" id="IPR002016">
    <property type="entry name" value="Haem_peroxidase"/>
</dbReference>
<dbReference type="InterPro" id="IPR019793">
    <property type="entry name" value="Peroxidases_heam-ligand_BS"/>
</dbReference>
<evidence type="ECO:0000256" key="5">
    <source>
        <dbReference type="ARBA" id="ARBA00022525"/>
    </source>
</evidence>
<evidence type="ECO:0000256" key="1">
    <source>
        <dbReference type="ARBA" id="ARBA00000189"/>
    </source>
</evidence>
<keyword evidence="14" id="KW-0325">Glycoprotein</keyword>
<feature type="binding site" evidence="18">
    <location>
        <position position="79"/>
    </location>
    <ligand>
        <name>Ca(2+)</name>
        <dbReference type="ChEBI" id="CHEBI:29108"/>
        <label>1</label>
    </ligand>
</feature>
<evidence type="ECO:0000313" key="23">
    <source>
        <dbReference type="EMBL" id="OAY35151.1"/>
    </source>
</evidence>
<feature type="disulfide bond" evidence="20">
    <location>
        <begin position="38"/>
        <end position="117"/>
    </location>
</feature>
<organism evidence="23 24">
    <name type="scientific">Manihot esculenta</name>
    <name type="common">Cassava</name>
    <name type="synonym">Jatropha manihot</name>
    <dbReference type="NCBI Taxonomy" id="3983"/>
    <lineage>
        <taxon>Eukaryota</taxon>
        <taxon>Viridiplantae</taxon>
        <taxon>Streptophyta</taxon>
        <taxon>Embryophyta</taxon>
        <taxon>Tracheophyta</taxon>
        <taxon>Spermatophyta</taxon>
        <taxon>Magnoliopsida</taxon>
        <taxon>eudicotyledons</taxon>
        <taxon>Gunneridae</taxon>
        <taxon>Pentapetalae</taxon>
        <taxon>rosids</taxon>
        <taxon>fabids</taxon>
        <taxon>Malpighiales</taxon>
        <taxon>Euphorbiaceae</taxon>
        <taxon>Crotonoideae</taxon>
        <taxon>Manihoteae</taxon>
        <taxon>Manihot</taxon>
    </lineage>
</organism>
<feature type="disulfide bond" evidence="20">
    <location>
        <begin position="123"/>
        <end position="324"/>
    </location>
</feature>
<evidence type="ECO:0000256" key="2">
    <source>
        <dbReference type="ARBA" id="ARBA00002322"/>
    </source>
</evidence>
<dbReference type="FunFam" id="1.10.420.10:FF:000008">
    <property type="entry name" value="Peroxidase"/>
    <property type="match status" value="1"/>
</dbReference>
<evidence type="ECO:0000256" key="14">
    <source>
        <dbReference type="ARBA" id="ARBA00023180"/>
    </source>
</evidence>
<comment type="caution">
    <text evidence="23">The sequence shown here is derived from an EMBL/GenBank/DDBJ whole genome shotgun (WGS) entry which is preliminary data.</text>
</comment>
<comment type="similarity">
    <text evidence="3">Belongs to the peroxidase family. Ascorbate peroxidase subfamily.</text>
</comment>
<reference evidence="24" key="1">
    <citation type="journal article" date="2016" name="Nat. Biotechnol.">
        <title>Sequencing wild and cultivated cassava and related species reveals extensive interspecific hybridization and genetic diversity.</title>
        <authorList>
            <person name="Bredeson J.V."/>
            <person name="Lyons J.B."/>
            <person name="Prochnik S.E."/>
            <person name="Wu G.A."/>
            <person name="Ha C.M."/>
            <person name="Edsinger-Gonzales E."/>
            <person name="Grimwood J."/>
            <person name="Schmutz J."/>
            <person name="Rabbi I.Y."/>
            <person name="Egesi C."/>
            <person name="Nauluvula P."/>
            <person name="Lebot V."/>
            <person name="Ndunguru J."/>
            <person name="Mkamilo G."/>
            <person name="Bart R.S."/>
            <person name="Setter T.L."/>
            <person name="Gleadow R.M."/>
            <person name="Kulakow P."/>
            <person name="Ferguson M.E."/>
            <person name="Rounsley S."/>
            <person name="Rokhsar D.S."/>
        </authorList>
    </citation>
    <scope>NUCLEOTIDE SEQUENCE [LARGE SCALE GENOMIC DNA]</scope>
    <source>
        <strain evidence="24">cv. AM560-2</strain>
    </source>
</reference>
<dbReference type="OMA" id="RFDSHYF"/>
<evidence type="ECO:0000256" key="17">
    <source>
        <dbReference type="PIRSR" id="PIRSR600823-2"/>
    </source>
</evidence>
<dbReference type="PRINTS" id="PR00461">
    <property type="entry name" value="PLPEROXIDASE"/>
</dbReference>
<feature type="disulfide bond" evidence="20">
    <location>
        <begin position="71"/>
        <end position="76"/>
    </location>
</feature>
<dbReference type="PROSITE" id="PS00436">
    <property type="entry name" value="PEROXIDASE_2"/>
    <property type="match status" value="1"/>
</dbReference>
<feature type="site" description="Transition state stabilizer" evidence="19">
    <location>
        <position position="65"/>
    </location>
</feature>
<dbReference type="InterPro" id="IPR000823">
    <property type="entry name" value="Peroxidase_pln"/>
</dbReference>
<comment type="similarity">
    <text evidence="21">Belongs to the peroxidase family. Classical plant (class III) peroxidase subfamily.</text>
</comment>
<dbReference type="Gene3D" id="1.10.420.10">
    <property type="entry name" value="Peroxidase, domain 2"/>
    <property type="match status" value="1"/>
</dbReference>
<dbReference type="PROSITE" id="PS00435">
    <property type="entry name" value="PEROXIDASE_1"/>
    <property type="match status" value="1"/>
</dbReference>
<evidence type="ECO:0000256" key="15">
    <source>
        <dbReference type="ARBA" id="ARBA00023324"/>
    </source>
</evidence>
<feature type="binding site" description="axial binding residue" evidence="18">
    <location>
        <position position="195"/>
    </location>
    <ligand>
        <name>heme b</name>
        <dbReference type="ChEBI" id="CHEBI:60344"/>
    </ligand>
    <ligandPart>
        <name>Fe</name>
        <dbReference type="ChEBI" id="CHEBI:18248"/>
    </ligandPart>
</feature>
<dbReference type="Gramene" id="Manes.12G076200.1.v8.1">
    <property type="protein sequence ID" value="Manes.12G076200.1.v8.1.CDS"/>
    <property type="gene ID" value="Manes.12G076200.v8.1"/>
</dbReference>
<dbReference type="STRING" id="3983.A0A2C9UUP7"/>
<dbReference type="EC" id="1.11.1.7" evidence="4 21"/>
<evidence type="ECO:0000256" key="10">
    <source>
        <dbReference type="ARBA" id="ARBA00022837"/>
    </source>
</evidence>
<gene>
    <name evidence="23" type="ORF">MANES_12G076200v8</name>
</gene>